<feature type="compositionally biased region" description="Basic residues" evidence="1">
    <location>
        <begin position="90"/>
        <end position="103"/>
    </location>
</feature>
<feature type="region of interest" description="Disordered" evidence="1">
    <location>
        <begin position="1"/>
        <end position="30"/>
    </location>
</feature>
<name>A0A8D8CLE7_CULPI</name>
<reference evidence="2" key="1">
    <citation type="submission" date="2021-05" db="EMBL/GenBank/DDBJ databases">
        <authorList>
            <person name="Alioto T."/>
            <person name="Alioto T."/>
            <person name="Gomez Garrido J."/>
        </authorList>
    </citation>
    <scope>NUCLEOTIDE SEQUENCE</scope>
</reference>
<dbReference type="EMBL" id="HBUE01131501">
    <property type="protein sequence ID" value="CAG6496619.1"/>
    <property type="molecule type" value="Transcribed_RNA"/>
</dbReference>
<feature type="compositionally biased region" description="Basic residues" evidence="1">
    <location>
        <begin position="139"/>
        <end position="150"/>
    </location>
</feature>
<protein>
    <submittedName>
        <fullName evidence="2">(northern house mosquito) hypothetical protein</fullName>
    </submittedName>
</protein>
<accession>A0A8D8CLE7</accession>
<evidence type="ECO:0000256" key="1">
    <source>
        <dbReference type="SAM" id="MobiDB-lite"/>
    </source>
</evidence>
<evidence type="ECO:0000313" key="2">
    <source>
        <dbReference type="EMBL" id="CAG6496614.1"/>
    </source>
</evidence>
<dbReference type="EMBL" id="HBUE01131497">
    <property type="protein sequence ID" value="CAG6496614.1"/>
    <property type="molecule type" value="Transcribed_RNA"/>
</dbReference>
<feature type="compositionally biased region" description="Polar residues" evidence="1">
    <location>
        <begin position="1"/>
        <end position="14"/>
    </location>
</feature>
<feature type="compositionally biased region" description="Basic residues" evidence="1">
    <location>
        <begin position="112"/>
        <end position="125"/>
    </location>
</feature>
<proteinExistence type="predicted"/>
<feature type="region of interest" description="Disordered" evidence="1">
    <location>
        <begin position="68"/>
        <end position="160"/>
    </location>
</feature>
<organism evidence="2">
    <name type="scientific">Culex pipiens</name>
    <name type="common">House mosquito</name>
    <dbReference type="NCBI Taxonomy" id="7175"/>
    <lineage>
        <taxon>Eukaryota</taxon>
        <taxon>Metazoa</taxon>
        <taxon>Ecdysozoa</taxon>
        <taxon>Arthropoda</taxon>
        <taxon>Hexapoda</taxon>
        <taxon>Insecta</taxon>
        <taxon>Pterygota</taxon>
        <taxon>Neoptera</taxon>
        <taxon>Endopterygota</taxon>
        <taxon>Diptera</taxon>
        <taxon>Nematocera</taxon>
        <taxon>Culicoidea</taxon>
        <taxon>Culicidae</taxon>
        <taxon>Culicinae</taxon>
        <taxon>Culicini</taxon>
        <taxon>Culex</taxon>
        <taxon>Culex</taxon>
    </lineage>
</organism>
<sequence>MPSRALSRTSTTPQRLAPRRHPRTNPIRNSIHWRKRTSQSPVRRVGIYLVSSCPRSTRCIAAEIFPKSLPPPRRELAGSKSPKSNEWNHRLRPRLLRKRKRRPPEKVDQTRTKRKANLPSHRRAASKTTTCGMPMNCRSKQHRRKAKRKDQKSSQSQPQQVCARTTICGITIQCRRLNLLNRLRRRRSLTLTATSRNSRSQPSFLALPKRSQYSRCQQFRLRAGS</sequence>
<dbReference type="EMBL" id="HBUE01131500">
    <property type="protein sequence ID" value="CAG6496617.1"/>
    <property type="molecule type" value="Transcribed_RNA"/>
</dbReference>
<dbReference type="AlphaFoldDB" id="A0A8D8CLE7"/>